<evidence type="ECO:0000259" key="10">
    <source>
        <dbReference type="PROSITE" id="PS50199"/>
    </source>
</evidence>
<dbReference type="SMART" id="SM00360">
    <property type="entry name" value="RRM"/>
    <property type="match status" value="2"/>
</dbReference>
<dbReference type="InterPro" id="IPR012677">
    <property type="entry name" value="Nucleotide-bd_a/b_plait_sf"/>
</dbReference>
<feature type="compositionally biased region" description="Basic and acidic residues" evidence="8">
    <location>
        <begin position="87"/>
        <end position="101"/>
    </location>
</feature>
<dbReference type="Gene3D" id="4.10.1060.10">
    <property type="entry name" value="Zinc finger, RanBP2-type"/>
    <property type="match status" value="1"/>
</dbReference>
<evidence type="ECO:0000313" key="12">
    <source>
        <dbReference type="Proteomes" id="UP000037460"/>
    </source>
</evidence>
<dbReference type="InterPro" id="IPR041591">
    <property type="entry name" value="OCRE"/>
</dbReference>
<dbReference type="Proteomes" id="UP000037460">
    <property type="component" value="Unassembled WGS sequence"/>
</dbReference>
<keyword evidence="6" id="KW-0694">RNA-binding</keyword>
<evidence type="ECO:0000256" key="2">
    <source>
        <dbReference type="ARBA" id="ARBA00022723"/>
    </source>
</evidence>
<evidence type="ECO:0000313" key="11">
    <source>
        <dbReference type="EMBL" id="KOO30709.1"/>
    </source>
</evidence>
<evidence type="ECO:0000256" key="5">
    <source>
        <dbReference type="ARBA" id="ARBA00023242"/>
    </source>
</evidence>
<dbReference type="InterPro" id="IPR001876">
    <property type="entry name" value="Znf_RanBP2"/>
</dbReference>
<dbReference type="GO" id="GO:0000398">
    <property type="term" value="P:mRNA splicing, via spliceosome"/>
    <property type="evidence" value="ECO:0007669"/>
    <property type="project" value="TreeGrafter"/>
</dbReference>
<feature type="domain" description="RRM" evidence="9">
    <location>
        <begin position="247"/>
        <end position="325"/>
    </location>
</feature>
<dbReference type="PROSITE" id="PS01358">
    <property type="entry name" value="ZF_RANBP2_1"/>
    <property type="match status" value="1"/>
</dbReference>
<feature type="region of interest" description="Disordered" evidence="8">
    <location>
        <begin position="326"/>
        <end position="346"/>
    </location>
</feature>
<dbReference type="GO" id="GO:0005634">
    <property type="term" value="C:nucleus"/>
    <property type="evidence" value="ECO:0007669"/>
    <property type="project" value="UniProtKB-SubCell"/>
</dbReference>
<feature type="compositionally biased region" description="Basic and acidic residues" evidence="8">
    <location>
        <begin position="143"/>
        <end position="202"/>
    </location>
</feature>
<gene>
    <name evidence="11" type="ORF">Ctob_005886</name>
</gene>
<dbReference type="InterPro" id="IPR000504">
    <property type="entry name" value="RRM_dom"/>
</dbReference>
<keyword evidence="5" id="KW-0539">Nucleus</keyword>
<evidence type="ECO:0000256" key="6">
    <source>
        <dbReference type="PROSITE-ProRule" id="PRU00176"/>
    </source>
</evidence>
<feature type="domain" description="RanBP2-type" evidence="10">
    <location>
        <begin position="208"/>
        <end position="231"/>
    </location>
</feature>
<dbReference type="PANTHER" id="PTHR13948">
    <property type="entry name" value="RNA-BINDING PROTEIN"/>
    <property type="match status" value="1"/>
</dbReference>
<feature type="compositionally biased region" description="Polar residues" evidence="8">
    <location>
        <begin position="328"/>
        <end position="337"/>
    </location>
</feature>
<sequence>MRSRRVEITLPPRATERSIEAVVRGYGSVEVKILLRKHAQIAQVSFASADEAQAFVEGCADDLIIDGARASVGYVPDVHEWSSSVLDDPRWGRSSLDDDGRNAGYGGERGDRGGSGARELGRHPADLDAPRSGGRQRSRSRSPNRDEGGGRRHPASSRDRTGGDDRERHWPSERTSHQLPDDREPRYGHRGADDRERPGERDRAWRERAADWICDRCAGTNFARRTECFQCALVYSTPSLRSPTVGDVLIVKGLVDATGEGALFDVFTTFGQVREIRLVRTKGDLTSRGFAFVEFHSLAAARAVLAAAEPIVVDGVAVRVSFAREPKTSSSGGSSHQAPGGAEQLPEVARERYGERYGESHQGPKRSGFGIPSGFVPDQASGYYFSAATGYYYDATTKLYYHPTTTLW</sequence>
<evidence type="ECO:0000256" key="8">
    <source>
        <dbReference type="SAM" id="MobiDB-lite"/>
    </source>
</evidence>
<organism evidence="11 12">
    <name type="scientific">Chrysochromulina tobinii</name>
    <dbReference type="NCBI Taxonomy" id="1460289"/>
    <lineage>
        <taxon>Eukaryota</taxon>
        <taxon>Haptista</taxon>
        <taxon>Haptophyta</taxon>
        <taxon>Prymnesiophyceae</taxon>
        <taxon>Prymnesiales</taxon>
        <taxon>Chrysochromulinaceae</taxon>
        <taxon>Chrysochromulina</taxon>
    </lineage>
</organism>
<evidence type="ECO:0000256" key="3">
    <source>
        <dbReference type="ARBA" id="ARBA00022771"/>
    </source>
</evidence>
<dbReference type="InterPro" id="IPR036443">
    <property type="entry name" value="Znf_RanBP2_sf"/>
</dbReference>
<feature type="compositionally biased region" description="Basic and acidic residues" evidence="8">
    <location>
        <begin position="119"/>
        <end position="129"/>
    </location>
</feature>
<comment type="subcellular location">
    <subcellularLocation>
        <location evidence="1">Nucleus</location>
    </subcellularLocation>
</comment>
<dbReference type="OrthoDB" id="272703at2759"/>
<dbReference type="PANTHER" id="PTHR13948:SF3">
    <property type="entry name" value="FI21118P1"/>
    <property type="match status" value="1"/>
</dbReference>
<comment type="caution">
    <text evidence="11">The sequence shown here is derived from an EMBL/GenBank/DDBJ whole genome shotgun (WGS) entry which is preliminary data.</text>
</comment>
<keyword evidence="3 7" id="KW-0863">Zinc-finger</keyword>
<evidence type="ECO:0000256" key="1">
    <source>
        <dbReference type="ARBA" id="ARBA00004123"/>
    </source>
</evidence>
<proteinExistence type="predicted"/>
<evidence type="ECO:0000256" key="4">
    <source>
        <dbReference type="ARBA" id="ARBA00022833"/>
    </source>
</evidence>
<dbReference type="GO" id="GO:0008270">
    <property type="term" value="F:zinc ion binding"/>
    <property type="evidence" value="ECO:0007669"/>
    <property type="project" value="UniProtKB-KW"/>
</dbReference>
<dbReference type="Gene3D" id="3.30.70.330">
    <property type="match status" value="1"/>
</dbReference>
<dbReference type="EMBL" id="JWZX01002175">
    <property type="protein sequence ID" value="KOO30709.1"/>
    <property type="molecule type" value="Genomic_DNA"/>
</dbReference>
<reference evidence="12" key="1">
    <citation type="journal article" date="2015" name="PLoS Genet.">
        <title>Genome Sequence and Transcriptome Analyses of Chrysochromulina tobin: Metabolic Tools for Enhanced Algal Fitness in the Prominent Order Prymnesiales (Haptophyceae).</title>
        <authorList>
            <person name="Hovde B.T."/>
            <person name="Deodato C.R."/>
            <person name="Hunsperger H.M."/>
            <person name="Ryken S.A."/>
            <person name="Yost W."/>
            <person name="Jha R.K."/>
            <person name="Patterson J."/>
            <person name="Monnat R.J. Jr."/>
            <person name="Barlow S.B."/>
            <person name="Starkenburg S.R."/>
            <person name="Cattolico R.A."/>
        </authorList>
    </citation>
    <scope>NUCLEOTIDE SEQUENCE</scope>
    <source>
        <strain evidence="12">CCMP291</strain>
    </source>
</reference>
<dbReference type="GO" id="GO:0003723">
    <property type="term" value="F:RNA binding"/>
    <property type="evidence" value="ECO:0007669"/>
    <property type="project" value="UniProtKB-UniRule"/>
</dbReference>
<accession>A0A0M0JVX0</accession>
<keyword evidence="4" id="KW-0862">Zinc</keyword>
<dbReference type="PROSITE" id="PS50102">
    <property type="entry name" value="RRM"/>
    <property type="match status" value="1"/>
</dbReference>
<dbReference type="Pfam" id="PF00076">
    <property type="entry name" value="RRM_1"/>
    <property type="match status" value="1"/>
</dbReference>
<keyword evidence="2" id="KW-0479">Metal-binding</keyword>
<feature type="region of interest" description="Disordered" evidence="8">
    <location>
        <begin position="84"/>
        <end position="202"/>
    </location>
</feature>
<dbReference type="SUPFAM" id="SSF90209">
    <property type="entry name" value="Ran binding protein zinc finger-like"/>
    <property type="match status" value="1"/>
</dbReference>
<dbReference type="Pfam" id="PF17780">
    <property type="entry name" value="OCRE"/>
    <property type="match status" value="1"/>
</dbReference>
<evidence type="ECO:0000259" key="9">
    <source>
        <dbReference type="PROSITE" id="PS50102"/>
    </source>
</evidence>
<dbReference type="InterPro" id="IPR035979">
    <property type="entry name" value="RBD_domain_sf"/>
</dbReference>
<dbReference type="SUPFAM" id="SSF54928">
    <property type="entry name" value="RNA-binding domain, RBD"/>
    <property type="match status" value="2"/>
</dbReference>
<keyword evidence="12" id="KW-1185">Reference proteome</keyword>
<protein>
    <submittedName>
        <fullName evidence="11">RNA-binding protein 5 10</fullName>
    </submittedName>
</protein>
<dbReference type="PROSITE" id="PS50199">
    <property type="entry name" value="ZF_RANBP2_2"/>
    <property type="match status" value="1"/>
</dbReference>
<evidence type="ECO:0000256" key="7">
    <source>
        <dbReference type="PROSITE-ProRule" id="PRU00322"/>
    </source>
</evidence>
<name>A0A0M0JVX0_9EUKA</name>
<dbReference type="AlphaFoldDB" id="A0A0M0JVX0"/>